<proteinExistence type="predicted"/>
<keyword evidence="1" id="KW-0175">Coiled coil</keyword>
<comment type="caution">
    <text evidence="3">The sequence shown here is derived from an EMBL/GenBank/DDBJ whole genome shotgun (WGS) entry which is preliminary data.</text>
</comment>
<sequence>MVMNNNHNIIPMPSKKLMAMVKQLTFDPLQEKPDPAQLEAVRATEPGGMEMSDAVIEKLERLQRYEARFPDLATMFKRLVQEKVAVEAVLKASTPLEDLSDVEALDSHLQNMTQKSEISMQEIKRLTDELREAAKIKDVYALESESQSEMIENLQDQLVSKSEEIQCLKRQAATTASKDSKNTTDPDAPTKETVERQQQRIAQLEEKIKSLENQLTVDNSSTSSLSLATATSDPLSDPLSASVSVPETATASATASGATTPILSKDKKTVAKEQKRDQALRDLMARLEAVLKEKKLAQQEQEATEVKLLQLQLDLDKEVKIKKEIQQFNQEGAATAATVDESGSNAGKDAKAKAREGTGDCHSGDQGGKGITAESAAKREAEAVKAKEQVLQKESAVLAAKSKAEALLAKTRAAQKALKDSSAVNEKELKIAKAQIKELQKLEATFQESKKQ</sequence>
<reference evidence="3" key="1">
    <citation type="journal article" date="2020" name="Fungal Divers.">
        <title>Resolving the Mortierellaceae phylogeny through synthesis of multi-gene phylogenetics and phylogenomics.</title>
        <authorList>
            <person name="Vandepol N."/>
            <person name="Liber J."/>
            <person name="Desiro A."/>
            <person name="Na H."/>
            <person name="Kennedy M."/>
            <person name="Barry K."/>
            <person name="Grigoriev I.V."/>
            <person name="Miller A.N."/>
            <person name="O'Donnell K."/>
            <person name="Stajich J.E."/>
            <person name="Bonito G."/>
        </authorList>
    </citation>
    <scope>NUCLEOTIDE SEQUENCE</scope>
    <source>
        <strain evidence="3">MES-2147</strain>
    </source>
</reference>
<gene>
    <name evidence="3" type="ORF">BGZ65_000307</name>
</gene>
<accession>A0A9P6ILV6</accession>
<feature type="region of interest" description="Disordered" evidence="2">
    <location>
        <begin position="170"/>
        <end position="198"/>
    </location>
</feature>
<dbReference type="Proteomes" id="UP000749646">
    <property type="component" value="Unassembled WGS sequence"/>
</dbReference>
<dbReference type="OrthoDB" id="1926336at2759"/>
<keyword evidence="4" id="KW-1185">Reference proteome</keyword>
<evidence type="ECO:0000313" key="3">
    <source>
        <dbReference type="EMBL" id="KAF9938157.1"/>
    </source>
</evidence>
<feature type="region of interest" description="Disordered" evidence="2">
    <location>
        <begin position="336"/>
        <end position="379"/>
    </location>
</feature>
<feature type="compositionally biased region" description="Basic and acidic residues" evidence="2">
    <location>
        <begin position="178"/>
        <end position="198"/>
    </location>
</feature>
<feature type="coiled-coil region" evidence="1">
    <location>
        <begin position="422"/>
        <end position="452"/>
    </location>
</feature>
<evidence type="ECO:0000256" key="2">
    <source>
        <dbReference type="SAM" id="MobiDB-lite"/>
    </source>
</evidence>
<dbReference type="AlphaFoldDB" id="A0A9P6ILV6"/>
<dbReference type="EMBL" id="JAAAHW010009621">
    <property type="protein sequence ID" value="KAF9938157.1"/>
    <property type="molecule type" value="Genomic_DNA"/>
</dbReference>
<feature type="compositionally biased region" description="Basic and acidic residues" evidence="2">
    <location>
        <begin position="348"/>
        <end position="363"/>
    </location>
</feature>
<evidence type="ECO:0000313" key="4">
    <source>
        <dbReference type="Proteomes" id="UP000749646"/>
    </source>
</evidence>
<evidence type="ECO:0000256" key="1">
    <source>
        <dbReference type="SAM" id="Coils"/>
    </source>
</evidence>
<organism evidence="3 4">
    <name type="scientific">Modicella reniformis</name>
    <dbReference type="NCBI Taxonomy" id="1440133"/>
    <lineage>
        <taxon>Eukaryota</taxon>
        <taxon>Fungi</taxon>
        <taxon>Fungi incertae sedis</taxon>
        <taxon>Mucoromycota</taxon>
        <taxon>Mortierellomycotina</taxon>
        <taxon>Mortierellomycetes</taxon>
        <taxon>Mortierellales</taxon>
        <taxon>Mortierellaceae</taxon>
        <taxon>Modicella</taxon>
    </lineage>
</organism>
<feature type="coiled-coil region" evidence="1">
    <location>
        <begin position="280"/>
        <end position="307"/>
    </location>
</feature>
<protein>
    <submittedName>
        <fullName evidence="3">Uncharacterized protein</fullName>
    </submittedName>
</protein>
<name>A0A9P6ILV6_9FUNG</name>